<accession>A0A6M0RRM1</accession>
<evidence type="ECO:0000256" key="2">
    <source>
        <dbReference type="ARBA" id="ARBA00022679"/>
    </source>
</evidence>
<dbReference type="PANTHER" id="PTHR23416">
    <property type="entry name" value="SIALIC ACID SYNTHASE-RELATED"/>
    <property type="match status" value="1"/>
</dbReference>
<dbReference type="GO" id="GO:0008374">
    <property type="term" value="F:O-acyltransferase activity"/>
    <property type="evidence" value="ECO:0007669"/>
    <property type="project" value="TreeGrafter"/>
</dbReference>
<name>A0A6M0RRM1_9CYAN</name>
<keyword evidence="2 4" id="KW-0808">Transferase</keyword>
<organism evidence="4 5">
    <name type="scientific">Adonisia turfae CCMR0081</name>
    <dbReference type="NCBI Taxonomy" id="2292702"/>
    <lineage>
        <taxon>Bacteria</taxon>
        <taxon>Bacillati</taxon>
        <taxon>Cyanobacteriota</taxon>
        <taxon>Adonisia</taxon>
        <taxon>Adonisia turfae</taxon>
    </lineage>
</organism>
<dbReference type="PROSITE" id="PS00101">
    <property type="entry name" value="HEXAPEP_TRANSFERASES"/>
    <property type="match status" value="1"/>
</dbReference>
<dbReference type="InterPro" id="IPR018357">
    <property type="entry name" value="Hexapep_transf_CS"/>
</dbReference>
<comment type="similarity">
    <text evidence="1">Belongs to the transferase hexapeptide repeat family.</text>
</comment>
<dbReference type="AlphaFoldDB" id="A0A6M0RRM1"/>
<dbReference type="PANTHER" id="PTHR23416:SF23">
    <property type="entry name" value="ACETYLTRANSFERASE C18B11.09C-RELATED"/>
    <property type="match status" value="1"/>
</dbReference>
<dbReference type="CDD" id="cd04647">
    <property type="entry name" value="LbH_MAT_like"/>
    <property type="match status" value="1"/>
</dbReference>
<dbReference type="InterPro" id="IPR011004">
    <property type="entry name" value="Trimer_LpxA-like_sf"/>
</dbReference>
<dbReference type="GO" id="GO:0005829">
    <property type="term" value="C:cytosol"/>
    <property type="evidence" value="ECO:0007669"/>
    <property type="project" value="TreeGrafter"/>
</dbReference>
<keyword evidence="4" id="KW-0012">Acyltransferase</keyword>
<dbReference type="InterPro" id="IPR051159">
    <property type="entry name" value="Hexapeptide_acetyltransf"/>
</dbReference>
<comment type="caution">
    <text evidence="4">The sequence shown here is derived from an EMBL/GenBank/DDBJ whole genome shotgun (WGS) entry which is preliminary data.</text>
</comment>
<dbReference type="SUPFAM" id="SSF51161">
    <property type="entry name" value="Trimeric LpxA-like enzymes"/>
    <property type="match status" value="1"/>
</dbReference>
<gene>
    <name evidence="4" type="ORF">DXZ20_22435</name>
</gene>
<dbReference type="InterPro" id="IPR001451">
    <property type="entry name" value="Hexapep"/>
</dbReference>
<dbReference type="Gene3D" id="2.160.10.10">
    <property type="entry name" value="Hexapeptide repeat proteins"/>
    <property type="match status" value="1"/>
</dbReference>
<sequence>MFELIKRIKFALGKEIVKLVFWAEPAILEENNRRTIAQIKYCGKAVRLNGRIAIVQPQKLEIHDNVHIGDNAYIDARGGIVIGENTHISRNFVVHSANHRYEGDYLPYDETYEFKPVTIERNVWIGTNVVVVPGVSIGEGAIIGAGAVVTQDVPSFAVFGNQPGRVIKFRDQTHYRCLDNAKAYSGAKGKPI</sequence>
<proteinExistence type="inferred from homology"/>
<keyword evidence="3" id="KW-0677">Repeat</keyword>
<evidence type="ECO:0000256" key="1">
    <source>
        <dbReference type="ARBA" id="ARBA00007274"/>
    </source>
</evidence>
<dbReference type="Pfam" id="PF14602">
    <property type="entry name" value="Hexapep_2"/>
    <property type="match status" value="1"/>
</dbReference>
<dbReference type="Pfam" id="PF00132">
    <property type="entry name" value="Hexapep"/>
    <property type="match status" value="1"/>
</dbReference>
<keyword evidence="5" id="KW-1185">Reference proteome</keyword>
<evidence type="ECO:0000313" key="5">
    <source>
        <dbReference type="Proteomes" id="UP000481033"/>
    </source>
</evidence>
<evidence type="ECO:0000313" key="4">
    <source>
        <dbReference type="EMBL" id="NEZ58351.1"/>
    </source>
</evidence>
<dbReference type="EMBL" id="QXHD01000004">
    <property type="protein sequence ID" value="NEZ58351.1"/>
    <property type="molecule type" value="Genomic_DNA"/>
</dbReference>
<dbReference type="Proteomes" id="UP000481033">
    <property type="component" value="Unassembled WGS sequence"/>
</dbReference>
<dbReference type="RefSeq" id="WP_163700818.1">
    <property type="nucleotide sequence ID" value="NZ_QXHD01000004.1"/>
</dbReference>
<protein>
    <submittedName>
        <fullName evidence="4">Acyltransferase</fullName>
    </submittedName>
</protein>
<dbReference type="GO" id="GO:0031470">
    <property type="term" value="C:carboxysome"/>
    <property type="evidence" value="ECO:0007669"/>
    <property type="project" value="UniProtKB-ARBA"/>
</dbReference>
<reference evidence="4 5" key="1">
    <citation type="journal article" date="2020" name="Microb. Ecol.">
        <title>Ecogenomics of the Marine Benthic Filamentous Cyanobacterium Adonisia.</title>
        <authorList>
            <person name="Walter J.M."/>
            <person name="Coutinho F.H."/>
            <person name="Leomil L."/>
            <person name="Hargreaves P.I."/>
            <person name="Campeao M.E."/>
            <person name="Vieira V.V."/>
            <person name="Silva B.S."/>
            <person name="Fistarol G.O."/>
            <person name="Salomon P.S."/>
            <person name="Sawabe T."/>
            <person name="Mino S."/>
            <person name="Hosokawa M."/>
            <person name="Miyashita H."/>
            <person name="Maruyama F."/>
            <person name="van Verk M.C."/>
            <person name="Dutilh B.E."/>
            <person name="Thompson C.C."/>
            <person name="Thompson F.L."/>
        </authorList>
    </citation>
    <scope>NUCLEOTIDE SEQUENCE [LARGE SCALE GENOMIC DNA]</scope>
    <source>
        <strain evidence="4 5">CCMR0081</strain>
    </source>
</reference>
<evidence type="ECO:0000256" key="3">
    <source>
        <dbReference type="ARBA" id="ARBA00022737"/>
    </source>
</evidence>
<dbReference type="GO" id="GO:0043886">
    <property type="term" value="F:structural constituent of carboxysome shell"/>
    <property type="evidence" value="ECO:0007669"/>
    <property type="project" value="UniProtKB-ARBA"/>
</dbReference>